<evidence type="ECO:0000256" key="1">
    <source>
        <dbReference type="SAM" id="MobiDB-lite"/>
    </source>
</evidence>
<feature type="compositionally biased region" description="Polar residues" evidence="1">
    <location>
        <begin position="46"/>
        <end position="55"/>
    </location>
</feature>
<comment type="caution">
    <text evidence="2">The sequence shown here is derived from an EMBL/GenBank/DDBJ whole genome shotgun (WGS) entry which is preliminary data.</text>
</comment>
<feature type="region of interest" description="Disordered" evidence="1">
    <location>
        <begin position="1"/>
        <end position="21"/>
    </location>
</feature>
<feature type="region of interest" description="Disordered" evidence="1">
    <location>
        <begin position="38"/>
        <end position="107"/>
    </location>
</feature>
<feature type="compositionally biased region" description="Basic and acidic residues" evidence="1">
    <location>
        <begin position="1"/>
        <end position="11"/>
    </location>
</feature>
<dbReference type="EMBL" id="BKCJ010003369">
    <property type="protein sequence ID" value="GEU54665.1"/>
    <property type="molecule type" value="Genomic_DNA"/>
</dbReference>
<sequence>MAKVVKYDKKKQPAKKPKAKGLAVLSEVALTEAEQLKLATKRSKTQFHSSHTSGSGDRVDTQSKIPDEQHLKTTGADEGTGTIPETEHKEEDVDERVHAPSDYELTDDEKIYNEENINEKEENEVTKELYDDVNSGFEQEEDAHVTLTLVLDTQKTGGPTQSSYVSSDFTGKLLNIDNPSLTNNEIASLMDTTTHHATIIPEITSTIKKAIQAHSFNYREEAQAEKKEYIKIVDSIVRTIIKEEVNDQVPQILPKSILDVVTLVIEKNIIESLEAVVLTRSLSQPQTSYEAAATLFEFELMKILIDKIEKNKSFDISDYKR</sequence>
<feature type="compositionally biased region" description="Basic and acidic residues" evidence="1">
    <location>
        <begin position="57"/>
        <end position="71"/>
    </location>
</feature>
<protein>
    <submittedName>
        <fullName evidence="2">Uncharacterized protein</fullName>
    </submittedName>
</protein>
<reference evidence="2" key="1">
    <citation type="journal article" date="2019" name="Sci. Rep.">
        <title>Draft genome of Tanacetum cinerariifolium, the natural source of mosquito coil.</title>
        <authorList>
            <person name="Yamashiro T."/>
            <person name="Shiraishi A."/>
            <person name="Satake H."/>
            <person name="Nakayama K."/>
        </authorList>
    </citation>
    <scope>NUCLEOTIDE SEQUENCE</scope>
</reference>
<proteinExistence type="predicted"/>
<feature type="compositionally biased region" description="Basic and acidic residues" evidence="1">
    <location>
        <begin position="85"/>
        <end position="101"/>
    </location>
</feature>
<evidence type="ECO:0000313" key="2">
    <source>
        <dbReference type="EMBL" id="GEU54665.1"/>
    </source>
</evidence>
<name>A0A6L2L367_TANCI</name>
<dbReference type="AlphaFoldDB" id="A0A6L2L367"/>
<accession>A0A6L2L367</accession>
<organism evidence="2">
    <name type="scientific">Tanacetum cinerariifolium</name>
    <name type="common">Dalmatian daisy</name>
    <name type="synonym">Chrysanthemum cinerariifolium</name>
    <dbReference type="NCBI Taxonomy" id="118510"/>
    <lineage>
        <taxon>Eukaryota</taxon>
        <taxon>Viridiplantae</taxon>
        <taxon>Streptophyta</taxon>
        <taxon>Embryophyta</taxon>
        <taxon>Tracheophyta</taxon>
        <taxon>Spermatophyta</taxon>
        <taxon>Magnoliopsida</taxon>
        <taxon>eudicotyledons</taxon>
        <taxon>Gunneridae</taxon>
        <taxon>Pentapetalae</taxon>
        <taxon>asterids</taxon>
        <taxon>campanulids</taxon>
        <taxon>Asterales</taxon>
        <taxon>Asteraceae</taxon>
        <taxon>Asteroideae</taxon>
        <taxon>Anthemideae</taxon>
        <taxon>Anthemidinae</taxon>
        <taxon>Tanacetum</taxon>
    </lineage>
</organism>
<gene>
    <name evidence="2" type="ORF">Tci_026643</name>
</gene>